<gene>
    <name evidence="2" type="ORF">J1N35_041488</name>
</gene>
<feature type="domain" description="Zinc knuckle CX2CX4HX4C" evidence="1">
    <location>
        <begin position="82"/>
        <end position="130"/>
    </location>
</feature>
<sequence length="162" mass="19221">MGTPWFFNNHLLILHKIQPRENPLLIPLSLSEFWVQIHYLRPGLMKETMAKKFGDFLGQFLEYDTSISTMGIQKFMHIRIRLDATIPLKRKKKILIDKNRIVYARFRYEKLSLFCFICGKLSHGESFCPFRTRIEPSKVVFGWNISLRVVVQQQKATMSKWL</sequence>
<dbReference type="Proteomes" id="UP000828251">
    <property type="component" value="Unassembled WGS sequence"/>
</dbReference>
<dbReference type="Pfam" id="PF14392">
    <property type="entry name" value="zf-CCHC_4"/>
    <property type="match status" value="1"/>
</dbReference>
<proteinExistence type="predicted"/>
<dbReference type="InterPro" id="IPR025836">
    <property type="entry name" value="Zn_knuckle_CX2CX4HX4C"/>
</dbReference>
<evidence type="ECO:0000259" key="1">
    <source>
        <dbReference type="Pfam" id="PF14392"/>
    </source>
</evidence>
<accession>A0A9D3ZIP8</accession>
<organism evidence="2 3">
    <name type="scientific">Gossypium stocksii</name>
    <dbReference type="NCBI Taxonomy" id="47602"/>
    <lineage>
        <taxon>Eukaryota</taxon>
        <taxon>Viridiplantae</taxon>
        <taxon>Streptophyta</taxon>
        <taxon>Embryophyta</taxon>
        <taxon>Tracheophyta</taxon>
        <taxon>Spermatophyta</taxon>
        <taxon>Magnoliopsida</taxon>
        <taxon>eudicotyledons</taxon>
        <taxon>Gunneridae</taxon>
        <taxon>Pentapetalae</taxon>
        <taxon>rosids</taxon>
        <taxon>malvids</taxon>
        <taxon>Malvales</taxon>
        <taxon>Malvaceae</taxon>
        <taxon>Malvoideae</taxon>
        <taxon>Gossypium</taxon>
    </lineage>
</organism>
<evidence type="ECO:0000313" key="2">
    <source>
        <dbReference type="EMBL" id="KAH1039745.1"/>
    </source>
</evidence>
<name>A0A9D3ZIP8_9ROSI</name>
<dbReference type="EMBL" id="JAIQCV010000012">
    <property type="protein sequence ID" value="KAH1039745.1"/>
    <property type="molecule type" value="Genomic_DNA"/>
</dbReference>
<reference evidence="2 3" key="1">
    <citation type="journal article" date="2021" name="Plant Biotechnol. J.">
        <title>Multi-omics assisted identification of the key and species-specific regulatory components of drought-tolerant mechanisms in Gossypium stocksii.</title>
        <authorList>
            <person name="Yu D."/>
            <person name="Ke L."/>
            <person name="Zhang D."/>
            <person name="Wu Y."/>
            <person name="Sun Y."/>
            <person name="Mei J."/>
            <person name="Sun J."/>
            <person name="Sun Y."/>
        </authorList>
    </citation>
    <scope>NUCLEOTIDE SEQUENCE [LARGE SCALE GENOMIC DNA]</scope>
    <source>
        <strain evidence="3">cv. E1</strain>
        <tissue evidence="2">Leaf</tissue>
    </source>
</reference>
<evidence type="ECO:0000313" key="3">
    <source>
        <dbReference type="Proteomes" id="UP000828251"/>
    </source>
</evidence>
<dbReference type="PANTHER" id="PTHR31286">
    <property type="entry name" value="GLYCINE-RICH CELL WALL STRUCTURAL PROTEIN 1.8-LIKE"/>
    <property type="match status" value="1"/>
</dbReference>
<comment type="caution">
    <text evidence="2">The sequence shown here is derived from an EMBL/GenBank/DDBJ whole genome shotgun (WGS) entry which is preliminary data.</text>
</comment>
<dbReference type="OrthoDB" id="1000626at2759"/>
<protein>
    <recommendedName>
        <fullName evidence="1">Zinc knuckle CX2CX4HX4C domain-containing protein</fullName>
    </recommendedName>
</protein>
<keyword evidence="3" id="KW-1185">Reference proteome</keyword>
<dbReference type="PANTHER" id="PTHR31286:SF153">
    <property type="entry name" value="DUF4283 DOMAIN PROTEIN"/>
    <property type="match status" value="1"/>
</dbReference>
<dbReference type="AlphaFoldDB" id="A0A9D3ZIP8"/>
<dbReference type="InterPro" id="IPR040256">
    <property type="entry name" value="At4g02000-like"/>
</dbReference>